<dbReference type="HOGENOM" id="CLU_1013275_0_0_1"/>
<dbReference type="Proteomes" id="UP000006038">
    <property type="component" value="Chromosome 12"/>
</dbReference>
<accession>J3NDX4</accession>
<protein>
    <submittedName>
        <fullName evidence="2">Uncharacterized protein</fullName>
    </submittedName>
</protein>
<dbReference type="EnsemblPlants" id="OB12G21820.1">
    <property type="protein sequence ID" value="OB12G21820.1"/>
    <property type="gene ID" value="OB12G21820"/>
</dbReference>
<feature type="region of interest" description="Disordered" evidence="1">
    <location>
        <begin position="251"/>
        <end position="275"/>
    </location>
</feature>
<feature type="region of interest" description="Disordered" evidence="1">
    <location>
        <begin position="99"/>
        <end position="133"/>
    </location>
</feature>
<feature type="compositionally biased region" description="Basic and acidic residues" evidence="1">
    <location>
        <begin position="38"/>
        <end position="48"/>
    </location>
</feature>
<reference evidence="2" key="2">
    <citation type="submission" date="2013-04" db="UniProtKB">
        <authorList>
            <consortium name="EnsemblPlants"/>
        </authorList>
    </citation>
    <scope>IDENTIFICATION</scope>
</reference>
<evidence type="ECO:0000256" key="1">
    <source>
        <dbReference type="SAM" id="MobiDB-lite"/>
    </source>
</evidence>
<name>J3NDX4_ORYBR</name>
<sequence length="275" mass="30329">MHSEFRPTETEFLTRNDRSSSSTRPFPLGNQSSTAHSHRSENEEKDCYLADDEFDEAGAAAASRAVDAHRLEPALQRGVGGGIAAAEVADAAVGAEPEAGHVEHHGRRFHRHKADGTGEQRQSNLLSPSRRGQKAYVTHGATDGSEGGDDVVSDTRHVSHDLVRNLSRLGLVLAERFHDLKTNKNNYLSKCSGKRKQTKPSNLQLQLAKTAPHHRHSRRRTEPHFNLQNNLLLTQALALALVGEKLSKAEYKPPYSTSNTQERKNNACNRVSRIG</sequence>
<feature type="region of interest" description="Disordered" evidence="1">
    <location>
        <begin position="1"/>
        <end position="51"/>
    </location>
</feature>
<keyword evidence="3" id="KW-1185">Reference proteome</keyword>
<feature type="compositionally biased region" description="Polar residues" evidence="1">
    <location>
        <begin position="19"/>
        <end position="35"/>
    </location>
</feature>
<reference evidence="2" key="1">
    <citation type="journal article" date="2013" name="Nat. Commun.">
        <title>Whole-genome sequencing of Oryza brachyantha reveals mechanisms underlying Oryza genome evolution.</title>
        <authorList>
            <person name="Chen J."/>
            <person name="Huang Q."/>
            <person name="Gao D."/>
            <person name="Wang J."/>
            <person name="Lang Y."/>
            <person name="Liu T."/>
            <person name="Li B."/>
            <person name="Bai Z."/>
            <person name="Luis Goicoechea J."/>
            <person name="Liang C."/>
            <person name="Chen C."/>
            <person name="Zhang W."/>
            <person name="Sun S."/>
            <person name="Liao Y."/>
            <person name="Zhang X."/>
            <person name="Yang L."/>
            <person name="Song C."/>
            <person name="Wang M."/>
            <person name="Shi J."/>
            <person name="Liu G."/>
            <person name="Liu J."/>
            <person name="Zhou H."/>
            <person name="Zhou W."/>
            <person name="Yu Q."/>
            <person name="An N."/>
            <person name="Chen Y."/>
            <person name="Cai Q."/>
            <person name="Wang B."/>
            <person name="Liu B."/>
            <person name="Min J."/>
            <person name="Huang Y."/>
            <person name="Wu H."/>
            <person name="Li Z."/>
            <person name="Zhang Y."/>
            <person name="Yin Y."/>
            <person name="Song W."/>
            <person name="Jiang J."/>
            <person name="Jackson S.A."/>
            <person name="Wing R.A."/>
            <person name="Wang J."/>
            <person name="Chen M."/>
        </authorList>
    </citation>
    <scope>NUCLEOTIDE SEQUENCE [LARGE SCALE GENOMIC DNA]</scope>
    <source>
        <strain evidence="2">cv. IRGC 101232</strain>
    </source>
</reference>
<evidence type="ECO:0000313" key="2">
    <source>
        <dbReference type="EnsemblPlants" id="OB12G21820.1"/>
    </source>
</evidence>
<feature type="compositionally biased region" description="Basic residues" evidence="1">
    <location>
        <begin position="104"/>
        <end position="113"/>
    </location>
</feature>
<evidence type="ECO:0000313" key="3">
    <source>
        <dbReference type="Proteomes" id="UP000006038"/>
    </source>
</evidence>
<feature type="compositionally biased region" description="Basic and acidic residues" evidence="1">
    <location>
        <begin position="1"/>
        <end position="18"/>
    </location>
</feature>
<organism evidence="2">
    <name type="scientific">Oryza brachyantha</name>
    <name type="common">malo sina</name>
    <dbReference type="NCBI Taxonomy" id="4533"/>
    <lineage>
        <taxon>Eukaryota</taxon>
        <taxon>Viridiplantae</taxon>
        <taxon>Streptophyta</taxon>
        <taxon>Embryophyta</taxon>
        <taxon>Tracheophyta</taxon>
        <taxon>Spermatophyta</taxon>
        <taxon>Magnoliopsida</taxon>
        <taxon>Liliopsida</taxon>
        <taxon>Poales</taxon>
        <taxon>Poaceae</taxon>
        <taxon>BOP clade</taxon>
        <taxon>Oryzoideae</taxon>
        <taxon>Oryzeae</taxon>
        <taxon>Oryzinae</taxon>
        <taxon>Oryza</taxon>
    </lineage>
</organism>
<dbReference type="Gramene" id="OB12G21820.1">
    <property type="protein sequence ID" value="OB12G21820.1"/>
    <property type="gene ID" value="OB12G21820"/>
</dbReference>
<dbReference type="AlphaFoldDB" id="J3NDX4"/>
<proteinExistence type="predicted"/>